<evidence type="ECO:0000256" key="4">
    <source>
        <dbReference type="ARBA" id="ARBA00022801"/>
    </source>
</evidence>
<evidence type="ECO:0000256" key="5">
    <source>
        <dbReference type="ARBA" id="ARBA00022837"/>
    </source>
</evidence>
<dbReference type="GeneID" id="107264311"/>
<dbReference type="GO" id="GO:0005509">
    <property type="term" value="F:calcium ion binding"/>
    <property type="evidence" value="ECO:0007669"/>
    <property type="project" value="InterPro"/>
</dbReference>
<reference evidence="11" key="1">
    <citation type="submission" date="2025-08" db="UniProtKB">
        <authorList>
            <consortium name="RefSeq"/>
        </authorList>
    </citation>
    <scope>IDENTIFICATION</scope>
</reference>
<dbReference type="PANTHER" id="PTHR11080">
    <property type="entry name" value="PYRAZINAMIDASE/NICOTINAMIDASE"/>
    <property type="match status" value="1"/>
</dbReference>
<dbReference type="Pfam" id="PF00857">
    <property type="entry name" value="Isochorismatase"/>
    <property type="match status" value="1"/>
</dbReference>
<evidence type="ECO:0000313" key="10">
    <source>
        <dbReference type="Proteomes" id="UP000694920"/>
    </source>
</evidence>
<comment type="similarity">
    <text evidence="1">Belongs to the isochorismatase family.</text>
</comment>
<dbReference type="InterPro" id="IPR011992">
    <property type="entry name" value="EF-hand-dom_pair"/>
</dbReference>
<keyword evidence="3" id="KW-0479">Metal-binding</keyword>
<dbReference type="KEGG" id="ccin:107264311"/>
<evidence type="ECO:0000259" key="9">
    <source>
        <dbReference type="PROSITE" id="PS50222"/>
    </source>
</evidence>
<evidence type="ECO:0000256" key="1">
    <source>
        <dbReference type="ARBA" id="ARBA00006336"/>
    </source>
</evidence>
<evidence type="ECO:0000256" key="7">
    <source>
        <dbReference type="ARBA" id="ARBA00039017"/>
    </source>
</evidence>
<keyword evidence="4" id="KW-0378">Hydrolase</keyword>
<proteinExistence type="inferred from homology"/>
<evidence type="ECO:0000256" key="3">
    <source>
        <dbReference type="ARBA" id="ARBA00022723"/>
    </source>
</evidence>
<dbReference type="InterPro" id="IPR000868">
    <property type="entry name" value="Isochorismatase-like_dom"/>
</dbReference>
<feature type="domain" description="EF-hand" evidence="9">
    <location>
        <begin position="46"/>
        <end position="81"/>
    </location>
</feature>
<dbReference type="CDD" id="cd01011">
    <property type="entry name" value="nicotinamidase"/>
    <property type="match status" value="1"/>
</dbReference>
<dbReference type="SUPFAM" id="SSF52499">
    <property type="entry name" value="Isochorismatase-like hydrolases"/>
    <property type="match status" value="1"/>
</dbReference>
<dbReference type="EC" id="3.5.1.19" evidence="7"/>
<dbReference type="RefSeq" id="XP_015587924.1">
    <property type="nucleotide sequence ID" value="XM_015732438.2"/>
</dbReference>
<comment type="pathway">
    <text evidence="6">Cofactor biosynthesis; nicotinate biosynthesis; nicotinate from nicotinamide: step 1/1.</text>
</comment>
<name>A0AAJ7FEK2_CEPCN</name>
<sequence length="346" mass="39644">MTLNREVWEDPEKLLHKFDSNEDAALDFEEFCILCGELFGAEEVEEHEYRIRDIFDILDSNGDGLLNEDEWGRCHKEWISVVLNPLSVLLVVDVQNDFIDGTMALRNCGKGEDGADVIEPINQLLKEVQWKKVVYSLDWHPETHIGFYDNLHMRELHPDSKVSKEDAKILDTVLFLEPQLEQRLWPRHCVMDTWGAQLHKELYIIPDSSQIRKGQNPDMETYSVFFDNNAINSTELLNILQEIGITDVYVCGLAYDVCVRATCMDGLRLGYRLAIIEDCCRGVDPDDVIEARKMISENGGLLTNSKEVPMLVSGEKRSLIMAQQGTWSLAKKWSACEKEAEKESKE</sequence>
<dbReference type="GO" id="GO:0019363">
    <property type="term" value="P:pyridine nucleotide biosynthetic process"/>
    <property type="evidence" value="ECO:0007669"/>
    <property type="project" value="UniProtKB-KW"/>
</dbReference>
<dbReference type="GO" id="GO:0008936">
    <property type="term" value="F:nicotinamidase activity"/>
    <property type="evidence" value="ECO:0007669"/>
    <property type="project" value="UniProtKB-EC"/>
</dbReference>
<evidence type="ECO:0000256" key="2">
    <source>
        <dbReference type="ARBA" id="ARBA00022642"/>
    </source>
</evidence>
<dbReference type="AlphaFoldDB" id="A0AAJ7FEK2"/>
<dbReference type="InterPro" id="IPR018247">
    <property type="entry name" value="EF_Hand_1_Ca_BS"/>
</dbReference>
<dbReference type="Gene3D" id="1.10.238.10">
    <property type="entry name" value="EF-hand"/>
    <property type="match status" value="1"/>
</dbReference>
<organism evidence="10 11">
    <name type="scientific">Cephus cinctus</name>
    <name type="common">Wheat stem sawfly</name>
    <dbReference type="NCBI Taxonomy" id="211228"/>
    <lineage>
        <taxon>Eukaryota</taxon>
        <taxon>Metazoa</taxon>
        <taxon>Ecdysozoa</taxon>
        <taxon>Arthropoda</taxon>
        <taxon>Hexapoda</taxon>
        <taxon>Insecta</taxon>
        <taxon>Pterygota</taxon>
        <taxon>Neoptera</taxon>
        <taxon>Endopterygota</taxon>
        <taxon>Hymenoptera</taxon>
        <taxon>Cephoidea</taxon>
        <taxon>Cephidae</taxon>
        <taxon>Cephus</taxon>
    </lineage>
</organism>
<evidence type="ECO:0000313" key="11">
    <source>
        <dbReference type="RefSeq" id="XP_015587924.1"/>
    </source>
</evidence>
<evidence type="ECO:0000256" key="6">
    <source>
        <dbReference type="ARBA" id="ARBA00037900"/>
    </source>
</evidence>
<dbReference type="PANTHER" id="PTHR11080:SF2">
    <property type="entry name" value="LD05707P"/>
    <property type="match status" value="1"/>
</dbReference>
<dbReference type="Gene3D" id="3.40.50.850">
    <property type="entry name" value="Isochorismatase-like"/>
    <property type="match status" value="1"/>
</dbReference>
<feature type="domain" description="EF-hand" evidence="9">
    <location>
        <begin position="6"/>
        <end position="41"/>
    </location>
</feature>
<dbReference type="Proteomes" id="UP000694920">
    <property type="component" value="Unplaced"/>
</dbReference>
<dbReference type="PROSITE" id="PS50222">
    <property type="entry name" value="EF_HAND_2"/>
    <property type="match status" value="2"/>
</dbReference>
<dbReference type="InterPro" id="IPR002048">
    <property type="entry name" value="EF_hand_dom"/>
</dbReference>
<dbReference type="InterPro" id="IPR036380">
    <property type="entry name" value="Isochorismatase-like_sf"/>
</dbReference>
<keyword evidence="10" id="KW-1185">Reference proteome</keyword>
<keyword evidence="2" id="KW-0662">Pyridine nucleotide biosynthesis</keyword>
<keyword evidence="5" id="KW-0106">Calcium</keyword>
<dbReference type="SUPFAM" id="SSF47473">
    <property type="entry name" value="EF-hand"/>
    <property type="match status" value="1"/>
</dbReference>
<evidence type="ECO:0000256" key="8">
    <source>
        <dbReference type="ARBA" id="ARBA00043224"/>
    </source>
</evidence>
<protein>
    <recommendedName>
        <fullName evidence="7">nicotinamidase</fullName>
        <ecNumber evidence="7">3.5.1.19</ecNumber>
    </recommendedName>
    <alternativeName>
        <fullName evidence="8">Nicotinamide deamidase</fullName>
    </alternativeName>
</protein>
<gene>
    <name evidence="11" type="primary">LOC107264311</name>
</gene>
<dbReference type="InterPro" id="IPR052347">
    <property type="entry name" value="Isochorismatase_Nicotinamidase"/>
</dbReference>
<accession>A0AAJ7FEK2</accession>
<dbReference type="SMART" id="SM00054">
    <property type="entry name" value="EFh"/>
    <property type="match status" value="2"/>
</dbReference>
<dbReference type="PROSITE" id="PS00018">
    <property type="entry name" value="EF_HAND_1"/>
    <property type="match status" value="1"/>
</dbReference>